<evidence type="ECO:0000313" key="3">
    <source>
        <dbReference type="Proteomes" id="UP000473525"/>
    </source>
</evidence>
<dbReference type="EMBL" id="WSEK01000005">
    <property type="protein sequence ID" value="MVQ51935.1"/>
    <property type="molecule type" value="Genomic_DNA"/>
</dbReference>
<organism evidence="2 3">
    <name type="scientific">Nocardioides agri</name>
    <dbReference type="NCBI Taxonomy" id="2682843"/>
    <lineage>
        <taxon>Bacteria</taxon>
        <taxon>Bacillati</taxon>
        <taxon>Actinomycetota</taxon>
        <taxon>Actinomycetes</taxon>
        <taxon>Propionibacteriales</taxon>
        <taxon>Nocardioidaceae</taxon>
        <taxon>Nocardioides</taxon>
    </lineage>
</organism>
<reference evidence="2 3" key="1">
    <citation type="submission" date="2019-12" db="EMBL/GenBank/DDBJ databases">
        <authorList>
            <person name="Huq M.A."/>
        </authorList>
    </citation>
    <scope>NUCLEOTIDE SEQUENCE [LARGE SCALE GENOMIC DNA]</scope>
    <source>
        <strain evidence="2 3">MAH-18</strain>
    </source>
</reference>
<evidence type="ECO:0000259" key="1">
    <source>
        <dbReference type="PROSITE" id="PS50911"/>
    </source>
</evidence>
<proteinExistence type="predicted"/>
<comment type="caution">
    <text evidence="2">The sequence shown here is derived from an EMBL/GenBank/DDBJ whole genome shotgun (WGS) entry which is preliminary data.</text>
</comment>
<name>A0A6L6Y2X0_9ACTN</name>
<feature type="domain" description="Peptidase C51" evidence="1">
    <location>
        <begin position="82"/>
        <end position="209"/>
    </location>
</feature>
<dbReference type="InterPro" id="IPR007921">
    <property type="entry name" value="CHAP_dom"/>
</dbReference>
<dbReference type="PROSITE" id="PS50911">
    <property type="entry name" value="CHAP"/>
    <property type="match status" value="1"/>
</dbReference>
<dbReference type="Pfam" id="PF05257">
    <property type="entry name" value="CHAP"/>
    <property type="match status" value="1"/>
</dbReference>
<evidence type="ECO:0000313" key="2">
    <source>
        <dbReference type="EMBL" id="MVQ51935.1"/>
    </source>
</evidence>
<dbReference type="Gene3D" id="3.90.1720.10">
    <property type="entry name" value="endopeptidase domain like (from Nostoc punctiforme)"/>
    <property type="match status" value="1"/>
</dbReference>
<gene>
    <name evidence="2" type="ORF">GON03_22370</name>
</gene>
<sequence>MTLWNRLRAPLTSALAAGLVIGLVVLVPSTADAAAGRDRDKDRDRSSKAAALAAARADGLTASPVHFKKSSYLCYGYAACAAAGMGSGGYATANKKMYWRMYAGHNCTNYVAYRLVQSGMPNSRPWAGGGNATYWGTSVPSLTNGTPTVGAVAWWKANQGPAGSAGHVAYVERVVSADEIVISQDSWRGDFSWATVTRTSGNWPSGFIHFNDADLVNTAAPVVDGLPKVGAQLTATSGSWTPTDATVRYQWFANGAPIPKATKSTLPLTADRIGQTITVRTTARKLGYAKVAAVSTATAAILPGQFTATAPPTISGVVKVEKSLTLAEGTWDVTPEATTVQWYADGQPIAGATGHTLKLTPDLAGRVISAGVTAQRTGWDAATVSTAMTAPVTPGTIRVRTKPVLSGTAKPGKTLTVATGAYRPAGTTVAVQWLRDGQPIAGATAATYRVTKDDLGTRVSAQVSIAKAGYTTVGLSTAKSVRVRTTPRIRFDRTALRHGVKVVIEVRSPHLAQVEGTLLVRVDGGAVQKLTLRHGRARLVLRGLAQGEHTIKAVYAGSPVADRTGREGNVRIR</sequence>
<dbReference type="Gene3D" id="2.60.40.2700">
    <property type="match status" value="3"/>
</dbReference>
<dbReference type="SUPFAM" id="SSF54001">
    <property type="entry name" value="Cysteine proteinases"/>
    <property type="match status" value="1"/>
</dbReference>
<dbReference type="RefSeq" id="WP_157346985.1">
    <property type="nucleotide sequence ID" value="NZ_WSEK01000005.1"/>
</dbReference>
<dbReference type="Proteomes" id="UP000473525">
    <property type="component" value="Unassembled WGS sequence"/>
</dbReference>
<keyword evidence="3" id="KW-1185">Reference proteome</keyword>
<dbReference type="InterPro" id="IPR038765">
    <property type="entry name" value="Papain-like_cys_pep_sf"/>
</dbReference>
<dbReference type="AlphaFoldDB" id="A0A6L6Y2X0"/>
<accession>A0A6L6Y2X0</accession>
<protein>
    <submittedName>
        <fullName evidence="2">CHAP domain-containing protein</fullName>
    </submittedName>
</protein>